<comment type="caution">
    <text evidence="1">The sequence shown here is derived from an EMBL/GenBank/DDBJ whole genome shotgun (WGS) entry which is preliminary data.</text>
</comment>
<accession>A0ABS1THP2</accession>
<protein>
    <submittedName>
        <fullName evidence="1">Uncharacterized protein</fullName>
    </submittedName>
</protein>
<dbReference type="Proteomes" id="UP000632377">
    <property type="component" value="Unassembled WGS sequence"/>
</dbReference>
<organism evidence="1 2">
    <name type="scientific">Clostridium rhizosphaerae</name>
    <dbReference type="NCBI Taxonomy" id="2803861"/>
    <lineage>
        <taxon>Bacteria</taxon>
        <taxon>Bacillati</taxon>
        <taxon>Bacillota</taxon>
        <taxon>Clostridia</taxon>
        <taxon>Eubacteriales</taxon>
        <taxon>Clostridiaceae</taxon>
        <taxon>Clostridium</taxon>
    </lineage>
</organism>
<sequence length="76" mass="8448">MEMLGICGSEPYVLADNKKNQKDDSGQEQVVETYLDVHAGSFETSLMLLEYEELVNEELARNLSLQKQLLNSLGAG</sequence>
<dbReference type="Gene3D" id="3.40.50.10310">
    <property type="entry name" value="Creatininase"/>
    <property type="match status" value="1"/>
</dbReference>
<name>A0ABS1THP2_9CLOT</name>
<evidence type="ECO:0000313" key="1">
    <source>
        <dbReference type="EMBL" id="MBL4937864.1"/>
    </source>
</evidence>
<dbReference type="EMBL" id="JAESWC010000018">
    <property type="protein sequence ID" value="MBL4937864.1"/>
    <property type="molecule type" value="Genomic_DNA"/>
</dbReference>
<dbReference type="SUPFAM" id="SSF102215">
    <property type="entry name" value="Creatininase"/>
    <property type="match status" value="1"/>
</dbReference>
<dbReference type="InterPro" id="IPR024087">
    <property type="entry name" value="Creatininase-like_sf"/>
</dbReference>
<reference evidence="1 2" key="1">
    <citation type="submission" date="2021-01" db="EMBL/GenBank/DDBJ databases">
        <title>Genome public.</title>
        <authorList>
            <person name="Liu C."/>
            <person name="Sun Q."/>
        </authorList>
    </citation>
    <scope>NUCLEOTIDE SEQUENCE [LARGE SCALE GENOMIC DNA]</scope>
    <source>
        <strain evidence="1 2">YIM B02515</strain>
    </source>
</reference>
<proteinExistence type="predicted"/>
<gene>
    <name evidence="1" type="ORF">JK636_19330</name>
</gene>
<evidence type="ECO:0000313" key="2">
    <source>
        <dbReference type="Proteomes" id="UP000632377"/>
    </source>
</evidence>
<keyword evidence="2" id="KW-1185">Reference proteome</keyword>